<evidence type="ECO:0000259" key="2">
    <source>
        <dbReference type="Pfam" id="PF04909"/>
    </source>
</evidence>
<dbReference type="PANTHER" id="PTHR21240">
    <property type="entry name" value="2-AMINO-3-CARBOXYLMUCONATE-6-SEMIALDEHYDE DECARBOXYLASE"/>
    <property type="match status" value="1"/>
</dbReference>
<organism evidence="3">
    <name type="scientific">marine metagenome</name>
    <dbReference type="NCBI Taxonomy" id="408172"/>
    <lineage>
        <taxon>unclassified sequences</taxon>
        <taxon>metagenomes</taxon>
        <taxon>ecological metagenomes</taxon>
    </lineage>
</organism>
<dbReference type="EMBL" id="UINC01040943">
    <property type="protein sequence ID" value="SVB41522.1"/>
    <property type="molecule type" value="Genomic_DNA"/>
</dbReference>
<proteinExistence type="predicted"/>
<dbReference type="InterPro" id="IPR032466">
    <property type="entry name" value="Metal_Hydrolase"/>
</dbReference>
<keyword evidence="1" id="KW-0456">Lyase</keyword>
<feature type="domain" description="Amidohydrolase-related" evidence="2">
    <location>
        <begin position="65"/>
        <end position="323"/>
    </location>
</feature>
<name>A0A382DTW8_9ZZZZ</name>
<dbReference type="Pfam" id="PF04909">
    <property type="entry name" value="Amidohydro_2"/>
    <property type="match status" value="1"/>
</dbReference>
<reference evidence="3" key="1">
    <citation type="submission" date="2018-05" db="EMBL/GenBank/DDBJ databases">
        <authorList>
            <person name="Lanie J.A."/>
            <person name="Ng W.-L."/>
            <person name="Kazmierczak K.M."/>
            <person name="Andrzejewski T.M."/>
            <person name="Davidsen T.M."/>
            <person name="Wayne K.J."/>
            <person name="Tettelin H."/>
            <person name="Glass J.I."/>
            <person name="Rusch D."/>
            <person name="Podicherti R."/>
            <person name="Tsui H.-C.T."/>
            <person name="Winkler M.E."/>
        </authorList>
    </citation>
    <scope>NUCLEOTIDE SEQUENCE</scope>
</reference>
<dbReference type="GO" id="GO:0016831">
    <property type="term" value="F:carboxy-lyase activity"/>
    <property type="evidence" value="ECO:0007669"/>
    <property type="project" value="InterPro"/>
</dbReference>
<dbReference type="GO" id="GO:0005737">
    <property type="term" value="C:cytoplasm"/>
    <property type="evidence" value="ECO:0007669"/>
    <property type="project" value="TreeGrafter"/>
</dbReference>
<gene>
    <name evidence="3" type="ORF">METZ01_LOCUS194376</name>
</gene>
<dbReference type="GO" id="GO:0016787">
    <property type="term" value="F:hydrolase activity"/>
    <property type="evidence" value="ECO:0007669"/>
    <property type="project" value="InterPro"/>
</dbReference>
<dbReference type="PANTHER" id="PTHR21240:SF28">
    <property type="entry name" value="ISO-OROTATE DECARBOXYLASE (EUROFUNG)"/>
    <property type="match status" value="1"/>
</dbReference>
<accession>A0A382DTW8</accession>
<dbReference type="GO" id="GO:0019748">
    <property type="term" value="P:secondary metabolic process"/>
    <property type="evidence" value="ECO:0007669"/>
    <property type="project" value="TreeGrafter"/>
</dbReference>
<protein>
    <recommendedName>
        <fullName evidence="2">Amidohydrolase-related domain-containing protein</fullName>
    </recommendedName>
</protein>
<evidence type="ECO:0000256" key="1">
    <source>
        <dbReference type="ARBA" id="ARBA00023239"/>
    </source>
</evidence>
<dbReference type="InterPro" id="IPR032465">
    <property type="entry name" value="ACMSD"/>
</dbReference>
<sequence>MIIDWQHHMSPKKVYEGRGGQGGVVIRDGKVTIHLKKEVYQVEKHLEFMAGAGIDVCVISASPVSVDQCRMCNEYYHDLRLQYPDKFYFLTPCLPLDESAFDILDQGINEYGYKGVIISPQNAGEMLDSRRLWPFYEKMSEYNLPIFIHVSGHVHGYDAYDADFNLNIAFTREADIALNTMRLILGGVLTAFPDLTFVISHLGGGISSILERVERYVDVRGEKFWTDCGGTPPFGPPYRENFRKLFDSLYFDMAGFEGGMNAVQCALTTIRTDRILFGTDYPYNFDTDGKKVAEYIRNIRSLNLNDDEIDGMLGGNAAGILGL</sequence>
<dbReference type="AlphaFoldDB" id="A0A382DTW8"/>
<dbReference type="SUPFAM" id="SSF51556">
    <property type="entry name" value="Metallo-dependent hydrolases"/>
    <property type="match status" value="1"/>
</dbReference>
<dbReference type="InterPro" id="IPR006680">
    <property type="entry name" value="Amidohydro-rel"/>
</dbReference>
<evidence type="ECO:0000313" key="3">
    <source>
        <dbReference type="EMBL" id="SVB41522.1"/>
    </source>
</evidence>
<dbReference type="Gene3D" id="3.20.20.140">
    <property type="entry name" value="Metal-dependent hydrolases"/>
    <property type="match status" value="1"/>
</dbReference>